<keyword evidence="6" id="KW-0804">Transcription</keyword>
<dbReference type="SUPFAM" id="SSF52172">
    <property type="entry name" value="CheY-like"/>
    <property type="match status" value="1"/>
</dbReference>
<organism evidence="11 12">
    <name type="scientific">Amycolatopsis saalfeldensis</name>
    <dbReference type="NCBI Taxonomy" id="394193"/>
    <lineage>
        <taxon>Bacteria</taxon>
        <taxon>Bacillati</taxon>
        <taxon>Actinomycetota</taxon>
        <taxon>Actinomycetes</taxon>
        <taxon>Pseudonocardiales</taxon>
        <taxon>Pseudonocardiaceae</taxon>
        <taxon>Amycolatopsis</taxon>
    </lineage>
</organism>
<evidence type="ECO:0000256" key="5">
    <source>
        <dbReference type="ARBA" id="ARBA00023125"/>
    </source>
</evidence>
<dbReference type="EMBL" id="FOEF01000003">
    <property type="protein sequence ID" value="SEP09521.1"/>
    <property type="molecule type" value="Genomic_DNA"/>
</dbReference>
<dbReference type="GO" id="GO:0000976">
    <property type="term" value="F:transcription cis-regulatory region binding"/>
    <property type="evidence" value="ECO:0007669"/>
    <property type="project" value="TreeGrafter"/>
</dbReference>
<dbReference type="CDD" id="cd00383">
    <property type="entry name" value="trans_reg_C"/>
    <property type="match status" value="1"/>
</dbReference>
<feature type="DNA-binding region" description="OmpR/PhoB-type" evidence="8">
    <location>
        <begin position="136"/>
        <end position="234"/>
    </location>
</feature>
<dbReference type="CDD" id="cd17627">
    <property type="entry name" value="REC_OmpR_PrrA-like"/>
    <property type="match status" value="1"/>
</dbReference>
<dbReference type="PROSITE" id="PS51755">
    <property type="entry name" value="OMPR_PHOB"/>
    <property type="match status" value="1"/>
</dbReference>
<dbReference type="InterPro" id="IPR016032">
    <property type="entry name" value="Sig_transdc_resp-reg_C-effctor"/>
</dbReference>
<keyword evidence="3" id="KW-0902">Two-component regulatory system</keyword>
<dbReference type="SUPFAM" id="SSF46894">
    <property type="entry name" value="C-terminal effector domain of the bipartite response regulators"/>
    <property type="match status" value="1"/>
</dbReference>
<dbReference type="PROSITE" id="PS50110">
    <property type="entry name" value="RESPONSE_REGULATORY"/>
    <property type="match status" value="1"/>
</dbReference>
<dbReference type="Gene3D" id="6.10.250.690">
    <property type="match status" value="1"/>
</dbReference>
<dbReference type="Proteomes" id="UP000198582">
    <property type="component" value="Unassembled WGS sequence"/>
</dbReference>
<evidence type="ECO:0000259" key="10">
    <source>
        <dbReference type="PROSITE" id="PS51755"/>
    </source>
</evidence>
<dbReference type="InterPro" id="IPR039420">
    <property type="entry name" value="WalR-like"/>
</dbReference>
<dbReference type="OrthoDB" id="5242462at2"/>
<dbReference type="FunFam" id="3.40.50.2300:FF:000001">
    <property type="entry name" value="DNA-binding response regulator PhoB"/>
    <property type="match status" value="1"/>
</dbReference>
<feature type="modified residue" description="4-aspartylphosphate" evidence="7">
    <location>
        <position position="58"/>
    </location>
</feature>
<dbReference type="Pfam" id="PF00486">
    <property type="entry name" value="Trans_reg_C"/>
    <property type="match status" value="1"/>
</dbReference>
<dbReference type="PANTHER" id="PTHR48111">
    <property type="entry name" value="REGULATOR OF RPOS"/>
    <property type="match status" value="1"/>
</dbReference>
<evidence type="ECO:0000256" key="3">
    <source>
        <dbReference type="ARBA" id="ARBA00023012"/>
    </source>
</evidence>
<evidence type="ECO:0000259" key="9">
    <source>
        <dbReference type="PROSITE" id="PS50110"/>
    </source>
</evidence>
<evidence type="ECO:0000256" key="6">
    <source>
        <dbReference type="ARBA" id="ARBA00023163"/>
    </source>
</evidence>
<dbReference type="GO" id="GO:0005829">
    <property type="term" value="C:cytosol"/>
    <property type="evidence" value="ECO:0007669"/>
    <property type="project" value="TreeGrafter"/>
</dbReference>
<dbReference type="PANTHER" id="PTHR48111:SF22">
    <property type="entry name" value="REGULATOR OF RPOS"/>
    <property type="match status" value="1"/>
</dbReference>
<keyword evidence="12" id="KW-1185">Reference proteome</keyword>
<dbReference type="SMART" id="SM00448">
    <property type="entry name" value="REC"/>
    <property type="match status" value="1"/>
</dbReference>
<dbReference type="Gene3D" id="3.40.50.2300">
    <property type="match status" value="1"/>
</dbReference>
<sequence>MDEHPAAPLVLVADDEPAVRAAVADALEVHSYRVLTAGDGPAALRAVAEHEPDLVVLDVLMPGLDGLGVCRALRAAGRRVPILMLTARAEAEDRVSGLDAGADDYVVKPYHLGELLARVRALLRRSGAEPGAEPVEAPPRVADLVLDPASRQGQRGERTIQFTETEFALLELLLRNRGQVLTREVITERVWGYDFGPASNPVEVYIRYLRRKLEAEGEPRLVHTVRGVGYQLREP</sequence>
<protein>
    <submittedName>
        <fullName evidence="11">Two-component system, OmpR family, response regulator MprA</fullName>
    </submittedName>
</protein>
<evidence type="ECO:0000256" key="8">
    <source>
        <dbReference type="PROSITE-ProRule" id="PRU01091"/>
    </source>
</evidence>
<dbReference type="InterPro" id="IPR001867">
    <property type="entry name" value="OmpR/PhoB-type_DNA-bd"/>
</dbReference>
<proteinExistence type="predicted"/>
<dbReference type="STRING" id="394193.SAMN04489732_103605"/>
<keyword evidence="4" id="KW-0805">Transcription regulation</keyword>
<dbReference type="Pfam" id="PF00072">
    <property type="entry name" value="Response_reg"/>
    <property type="match status" value="1"/>
</dbReference>
<evidence type="ECO:0000256" key="2">
    <source>
        <dbReference type="ARBA" id="ARBA00022553"/>
    </source>
</evidence>
<dbReference type="GO" id="GO:0032993">
    <property type="term" value="C:protein-DNA complex"/>
    <property type="evidence" value="ECO:0007669"/>
    <property type="project" value="TreeGrafter"/>
</dbReference>
<reference evidence="12" key="1">
    <citation type="submission" date="2016-10" db="EMBL/GenBank/DDBJ databases">
        <authorList>
            <person name="Varghese N."/>
            <person name="Submissions S."/>
        </authorList>
    </citation>
    <scope>NUCLEOTIDE SEQUENCE [LARGE SCALE GENOMIC DNA]</scope>
    <source>
        <strain evidence="12">DSM 44993</strain>
    </source>
</reference>
<evidence type="ECO:0000256" key="4">
    <source>
        <dbReference type="ARBA" id="ARBA00023015"/>
    </source>
</evidence>
<dbReference type="GO" id="GO:0006355">
    <property type="term" value="P:regulation of DNA-templated transcription"/>
    <property type="evidence" value="ECO:0007669"/>
    <property type="project" value="InterPro"/>
</dbReference>
<dbReference type="InterPro" id="IPR011006">
    <property type="entry name" value="CheY-like_superfamily"/>
</dbReference>
<keyword evidence="2 7" id="KW-0597">Phosphoprotein</keyword>
<evidence type="ECO:0000313" key="11">
    <source>
        <dbReference type="EMBL" id="SEP09521.1"/>
    </source>
</evidence>
<dbReference type="Gene3D" id="1.10.10.10">
    <property type="entry name" value="Winged helix-like DNA-binding domain superfamily/Winged helix DNA-binding domain"/>
    <property type="match status" value="1"/>
</dbReference>
<evidence type="ECO:0000256" key="1">
    <source>
        <dbReference type="ARBA" id="ARBA00004496"/>
    </source>
</evidence>
<dbReference type="RefSeq" id="WP_091616111.1">
    <property type="nucleotide sequence ID" value="NZ_FOEF01000003.1"/>
</dbReference>
<comment type="subcellular location">
    <subcellularLocation>
        <location evidence="1">Cytoplasm</location>
    </subcellularLocation>
</comment>
<keyword evidence="5 8" id="KW-0238">DNA-binding</keyword>
<dbReference type="InterPro" id="IPR036388">
    <property type="entry name" value="WH-like_DNA-bd_sf"/>
</dbReference>
<dbReference type="AlphaFoldDB" id="A0A1H8V298"/>
<feature type="domain" description="Response regulatory" evidence="9">
    <location>
        <begin position="9"/>
        <end position="123"/>
    </location>
</feature>
<accession>A0A1H8V298</accession>
<name>A0A1H8V298_9PSEU</name>
<dbReference type="GO" id="GO:0000156">
    <property type="term" value="F:phosphorelay response regulator activity"/>
    <property type="evidence" value="ECO:0007669"/>
    <property type="project" value="TreeGrafter"/>
</dbReference>
<feature type="domain" description="OmpR/PhoB-type" evidence="10">
    <location>
        <begin position="136"/>
        <end position="234"/>
    </location>
</feature>
<dbReference type="InterPro" id="IPR001789">
    <property type="entry name" value="Sig_transdc_resp-reg_receiver"/>
</dbReference>
<dbReference type="FunFam" id="1.10.10.10:FF:000005">
    <property type="entry name" value="Two-component system response regulator"/>
    <property type="match status" value="1"/>
</dbReference>
<evidence type="ECO:0000313" key="12">
    <source>
        <dbReference type="Proteomes" id="UP000198582"/>
    </source>
</evidence>
<gene>
    <name evidence="11" type="ORF">SAMN04489732_103605</name>
</gene>
<evidence type="ECO:0000256" key="7">
    <source>
        <dbReference type="PROSITE-ProRule" id="PRU00169"/>
    </source>
</evidence>
<dbReference type="SMART" id="SM00862">
    <property type="entry name" value="Trans_reg_C"/>
    <property type="match status" value="1"/>
</dbReference>